<reference evidence="2" key="2">
    <citation type="submission" date="2025-05" db="UniProtKB">
        <authorList>
            <consortium name="Ensembl"/>
        </authorList>
    </citation>
    <scope>IDENTIFICATION</scope>
</reference>
<keyword evidence="1" id="KW-0812">Transmembrane</keyword>
<evidence type="ECO:0000313" key="3">
    <source>
        <dbReference type="Proteomes" id="UP000314981"/>
    </source>
</evidence>
<dbReference type="Proteomes" id="UP000429181">
    <property type="component" value="Chromosome 8"/>
</dbReference>
<proteinExistence type="predicted"/>
<evidence type="ECO:0000256" key="1">
    <source>
        <dbReference type="SAM" id="Phobius"/>
    </source>
</evidence>
<dbReference type="AlphaFoldDB" id="A0A4W2GYX9"/>
<keyword evidence="1" id="KW-1133">Transmembrane helix</keyword>
<dbReference type="Proteomes" id="UP000314981">
    <property type="component" value="Chromosome 8"/>
</dbReference>
<sequence length="77" mass="8337">METTAAAAPAWGFFSSFLLLAFRTLVAALLGAAHRLGLFYQLMHKDTLPDNPILGRWRELCGHSCLPGAAPWALVLA</sequence>
<reference evidence="3 4" key="1">
    <citation type="submission" date="2018-11" db="EMBL/GenBank/DDBJ databases">
        <title>Haplotype-resolved cattle genomes.</title>
        <authorList>
            <person name="Low W.Y."/>
            <person name="Tearle R."/>
            <person name="Bickhart D.M."/>
            <person name="Rosen B.D."/>
            <person name="Koren S."/>
            <person name="Rhie A."/>
            <person name="Hiendleder S."/>
            <person name="Phillippy A.M."/>
            <person name="Smith T.P.L."/>
            <person name="Williams J.L."/>
        </authorList>
    </citation>
    <scope>NUCLEOTIDE SEQUENCE [LARGE SCALE GENOMIC DNA]</scope>
</reference>
<evidence type="ECO:0000313" key="4">
    <source>
        <dbReference type="Proteomes" id="UP000429181"/>
    </source>
</evidence>
<dbReference type="Ensembl" id="ENSBIXT00000037145.1">
    <property type="protein sequence ID" value="ENSBIXP00000022155.1"/>
    <property type="gene ID" value="ENSBIXG00000025083.1"/>
</dbReference>
<evidence type="ECO:0000313" key="2">
    <source>
        <dbReference type="Ensembl" id="ENSBIXP00005022766.1"/>
    </source>
</evidence>
<feature type="transmembrane region" description="Helical" evidence="1">
    <location>
        <begin position="12"/>
        <end position="33"/>
    </location>
</feature>
<dbReference type="Ensembl" id="ENSBIXT00005051543.1">
    <property type="protein sequence ID" value="ENSBIXP00005022766.1"/>
    <property type="gene ID" value="ENSBIXG00005025600.1"/>
</dbReference>
<keyword evidence="3" id="KW-1185">Reference proteome</keyword>
<dbReference type="GeneTree" id="ENSGT00970000196921"/>
<accession>A0A4W2GYX9</accession>
<protein>
    <submittedName>
        <fullName evidence="2">Uncharacterized protein</fullName>
    </submittedName>
</protein>
<dbReference type="STRING" id="30522.A0A4W2GYX9"/>
<dbReference type="OMA" id="CGHSCLP"/>
<keyword evidence="1" id="KW-0472">Membrane</keyword>
<name>A0A4W2GYX9_BOBOX</name>
<organism evidence="2 4">
    <name type="scientific">Bos indicus x Bos taurus</name>
    <name type="common">Hybrid cattle</name>
    <dbReference type="NCBI Taxonomy" id="30522"/>
    <lineage>
        <taxon>Eukaryota</taxon>
        <taxon>Metazoa</taxon>
        <taxon>Chordata</taxon>
        <taxon>Craniata</taxon>
        <taxon>Vertebrata</taxon>
        <taxon>Euteleostomi</taxon>
        <taxon>Mammalia</taxon>
        <taxon>Eutheria</taxon>
        <taxon>Laurasiatheria</taxon>
        <taxon>Artiodactyla</taxon>
        <taxon>Ruminantia</taxon>
        <taxon>Pecora</taxon>
        <taxon>Bovidae</taxon>
        <taxon>Bovinae</taxon>
        <taxon>Bos</taxon>
    </lineage>
</organism>